<dbReference type="Pfam" id="PF13855">
    <property type="entry name" value="LRR_8"/>
    <property type="match status" value="1"/>
</dbReference>
<name>V4S831_CITCL</name>
<evidence type="ECO:0000256" key="6">
    <source>
        <dbReference type="ARBA" id="ARBA00022737"/>
    </source>
</evidence>
<organism evidence="12 13">
    <name type="scientific">Citrus clementina</name>
    <name type="common">Clementine</name>
    <name type="synonym">Citrus deliciosa x Citrus sinensis</name>
    <dbReference type="NCBI Taxonomy" id="85681"/>
    <lineage>
        <taxon>Eukaryota</taxon>
        <taxon>Viridiplantae</taxon>
        <taxon>Streptophyta</taxon>
        <taxon>Embryophyta</taxon>
        <taxon>Tracheophyta</taxon>
        <taxon>Spermatophyta</taxon>
        <taxon>Magnoliopsida</taxon>
        <taxon>eudicotyledons</taxon>
        <taxon>Gunneridae</taxon>
        <taxon>Pentapetalae</taxon>
        <taxon>rosids</taxon>
        <taxon>malvids</taxon>
        <taxon>Sapindales</taxon>
        <taxon>Rutaceae</taxon>
        <taxon>Aurantioideae</taxon>
        <taxon>Citrus</taxon>
    </lineage>
</organism>
<keyword evidence="4" id="KW-0812">Transmembrane</keyword>
<evidence type="ECO:0000256" key="4">
    <source>
        <dbReference type="ARBA" id="ARBA00022692"/>
    </source>
</evidence>
<keyword evidence="3" id="KW-0433">Leucine-rich repeat</keyword>
<evidence type="ECO:0000313" key="13">
    <source>
        <dbReference type="Proteomes" id="UP000030687"/>
    </source>
</evidence>
<feature type="compositionally biased region" description="Polar residues" evidence="11">
    <location>
        <begin position="408"/>
        <end position="419"/>
    </location>
</feature>
<evidence type="ECO:0000256" key="7">
    <source>
        <dbReference type="ARBA" id="ARBA00022989"/>
    </source>
</evidence>
<proteinExistence type="inferred from homology"/>
<feature type="non-terminal residue" evidence="12">
    <location>
        <position position="441"/>
    </location>
</feature>
<accession>V4S831</accession>
<dbReference type="PANTHER" id="PTHR48061:SF12">
    <property type="entry name" value="DISEASE RESISTANCE LIKE PROTEIN"/>
    <property type="match status" value="1"/>
</dbReference>
<protein>
    <recommendedName>
        <fullName evidence="14">Leucine-rich repeat-containing N-terminal plant-type domain-containing protein</fullName>
    </recommendedName>
</protein>
<evidence type="ECO:0000256" key="8">
    <source>
        <dbReference type="ARBA" id="ARBA00023136"/>
    </source>
</evidence>
<gene>
    <name evidence="12" type="ORF">CICLE_v10029830mg</name>
</gene>
<dbReference type="Pfam" id="PF00560">
    <property type="entry name" value="LRR_1"/>
    <property type="match status" value="1"/>
</dbReference>
<dbReference type="EMBL" id="KI536978">
    <property type="protein sequence ID" value="ESR36602.1"/>
    <property type="molecule type" value="Genomic_DNA"/>
</dbReference>
<keyword evidence="10" id="KW-0325">Glycoprotein</keyword>
<keyword evidence="9" id="KW-0675">Receptor</keyword>
<reference evidence="12 13" key="1">
    <citation type="submission" date="2013-10" db="EMBL/GenBank/DDBJ databases">
        <authorList>
            <consortium name="International Citrus Genome Consortium"/>
            <person name="Jenkins J."/>
            <person name="Schmutz J."/>
            <person name="Prochnik S."/>
            <person name="Rokhsar D."/>
            <person name="Gmitter F."/>
            <person name="Ollitrault P."/>
            <person name="Machado M."/>
            <person name="Talon M."/>
            <person name="Wincker P."/>
            <person name="Jaillon O."/>
            <person name="Morgante M."/>
        </authorList>
    </citation>
    <scope>NUCLEOTIDE SEQUENCE</scope>
    <source>
        <strain evidence="13">cv. Clemenules</strain>
    </source>
</reference>
<dbReference type="FunFam" id="3.80.10.10:FF:000041">
    <property type="entry name" value="LRR receptor-like serine/threonine-protein kinase ERECTA"/>
    <property type="match status" value="1"/>
</dbReference>
<keyword evidence="6" id="KW-0677">Repeat</keyword>
<evidence type="ECO:0000256" key="5">
    <source>
        <dbReference type="ARBA" id="ARBA00022729"/>
    </source>
</evidence>
<evidence type="ECO:0000256" key="11">
    <source>
        <dbReference type="SAM" id="MobiDB-lite"/>
    </source>
</evidence>
<dbReference type="Proteomes" id="UP000030687">
    <property type="component" value="Unassembled WGS sequence"/>
</dbReference>
<feature type="region of interest" description="Disordered" evidence="11">
    <location>
        <begin position="408"/>
        <end position="427"/>
    </location>
</feature>
<evidence type="ECO:0000256" key="9">
    <source>
        <dbReference type="ARBA" id="ARBA00023170"/>
    </source>
</evidence>
<dbReference type="OMA" id="IASTYEM"/>
<evidence type="ECO:0000256" key="3">
    <source>
        <dbReference type="ARBA" id="ARBA00022614"/>
    </source>
</evidence>
<comment type="subcellular location">
    <subcellularLocation>
        <location evidence="1">Membrane</location>
        <topology evidence="1">Single-pass type I membrane protein</topology>
    </subcellularLocation>
</comment>
<evidence type="ECO:0000313" key="12">
    <source>
        <dbReference type="EMBL" id="ESR36602.1"/>
    </source>
</evidence>
<dbReference type="Gene3D" id="3.80.10.10">
    <property type="entry name" value="Ribonuclease Inhibitor"/>
    <property type="match status" value="2"/>
</dbReference>
<dbReference type="SUPFAM" id="SSF52058">
    <property type="entry name" value="L domain-like"/>
    <property type="match status" value="1"/>
</dbReference>
<dbReference type="InterPro" id="IPR032675">
    <property type="entry name" value="LRR_dom_sf"/>
</dbReference>
<evidence type="ECO:0000256" key="10">
    <source>
        <dbReference type="ARBA" id="ARBA00023180"/>
    </source>
</evidence>
<keyword evidence="13" id="KW-1185">Reference proteome</keyword>
<comment type="similarity">
    <text evidence="2">Belongs to the RLP family.</text>
</comment>
<dbReference type="STRING" id="85681.V4S831"/>
<dbReference type="KEGG" id="cic:CICLE_v10029830mg"/>
<keyword evidence="8" id="KW-0472">Membrane</keyword>
<keyword evidence="5" id="KW-0732">Signal</keyword>
<dbReference type="PANTHER" id="PTHR48061">
    <property type="entry name" value="LEUCINE-RICH REPEAT RECEPTOR PROTEIN KINASE EMS1-LIKE-RELATED"/>
    <property type="match status" value="1"/>
</dbReference>
<dbReference type="InParanoid" id="V4S831"/>
<dbReference type="AlphaFoldDB" id="V4S831"/>
<dbReference type="InterPro" id="IPR046956">
    <property type="entry name" value="RLP23-like"/>
</dbReference>
<dbReference type="InterPro" id="IPR001611">
    <property type="entry name" value="Leu-rich_rpt"/>
</dbReference>
<evidence type="ECO:0000256" key="1">
    <source>
        <dbReference type="ARBA" id="ARBA00004479"/>
    </source>
</evidence>
<evidence type="ECO:0000256" key="2">
    <source>
        <dbReference type="ARBA" id="ARBA00009592"/>
    </source>
</evidence>
<evidence type="ECO:0008006" key="14">
    <source>
        <dbReference type="Google" id="ProtNLM"/>
    </source>
</evidence>
<dbReference type="GO" id="GO:0016020">
    <property type="term" value="C:membrane"/>
    <property type="evidence" value="ECO:0007669"/>
    <property type="project" value="UniProtKB-SubCell"/>
</dbReference>
<dbReference type="eggNOG" id="KOG0619">
    <property type="taxonomic scope" value="Eukaryota"/>
</dbReference>
<keyword evidence="7" id="KW-1133">Transmembrane helix</keyword>
<dbReference type="Gramene" id="ESR36602">
    <property type="protein sequence ID" value="ESR36602"/>
    <property type="gene ID" value="CICLE_v10029830mg"/>
</dbReference>
<sequence>MRGQFNSTCGLLYHPCRPKSASWKPEEGNIDSCSWDGVQCNENKGRVIKVGLSSSCLQGSINSSSSFFTLVDLEWLDLSSNDFNEFDLDGVTVSSPIPYSLTNLSSLTFLSLSGCELLVTPSLGNLTELYWLFLAFSNIYGELLVSIGNLRSLEILYLFECKFFKSNSIFTCGTMDLDMFLVNLKHLGELFLLSNKSSLLIKATSGAASHNFLFVGLRSCNVTEMPNFLKYQHHLKLLDLSSNKIHEKVPIWLLDPSIKFFRMIDSSNNLLQGRISRSLANCSSLEFLDLGNNQISDTFPSCNKGQMMSYGKILNILSDISLSSNRFDGEIPTSISNLRGLQILSLANNSLHGHIPSCLGKPTDLESLDLSDNYLSDKIPQQLANQFPTFDHSSFDENSGLCGTPLSKQCETSEAPTNENHMEGSEESVFSGASKWKIILI</sequence>